<dbReference type="Proteomes" id="UP000219335">
    <property type="component" value="Unassembled WGS sequence"/>
</dbReference>
<accession>A0A286A213</accession>
<dbReference type="AlphaFoldDB" id="A0A286A213"/>
<feature type="domain" description="DUF927" evidence="2">
    <location>
        <begin position="87"/>
        <end position="360"/>
    </location>
</feature>
<name>A0A286A213_9PROT</name>
<dbReference type="InterPro" id="IPR009270">
    <property type="entry name" value="DUF927"/>
</dbReference>
<dbReference type="EMBL" id="OCMU01000001">
    <property type="protein sequence ID" value="SOD15901.1"/>
    <property type="molecule type" value="Genomic_DNA"/>
</dbReference>
<feature type="compositionally biased region" description="Low complexity" evidence="1">
    <location>
        <begin position="49"/>
        <end position="58"/>
    </location>
</feature>
<dbReference type="RefSeq" id="WP_217992286.1">
    <property type="nucleotide sequence ID" value="NZ_OCMU01000001.1"/>
</dbReference>
<feature type="region of interest" description="Disordered" evidence="1">
    <location>
        <begin position="37"/>
        <end position="58"/>
    </location>
</feature>
<feature type="compositionally biased region" description="Polar residues" evidence="1">
    <location>
        <begin position="37"/>
        <end position="48"/>
    </location>
</feature>
<dbReference type="Pfam" id="PF06048">
    <property type="entry name" value="DUF927"/>
    <property type="match status" value="1"/>
</dbReference>
<gene>
    <name evidence="3" type="ORF">SAMN06297164_0134</name>
</gene>
<evidence type="ECO:0000259" key="2">
    <source>
        <dbReference type="Pfam" id="PF06048"/>
    </source>
</evidence>
<evidence type="ECO:0000313" key="3">
    <source>
        <dbReference type="EMBL" id="SOD15901.1"/>
    </source>
</evidence>
<organism evidence="3 4">
    <name type="scientific">Nitrosomonas ureae</name>
    <dbReference type="NCBI Taxonomy" id="44577"/>
    <lineage>
        <taxon>Bacteria</taxon>
        <taxon>Pseudomonadati</taxon>
        <taxon>Pseudomonadota</taxon>
        <taxon>Betaproteobacteria</taxon>
        <taxon>Nitrosomonadales</taxon>
        <taxon>Nitrosomonadaceae</taxon>
        <taxon>Nitrosomonas</taxon>
    </lineage>
</organism>
<proteinExistence type="predicted"/>
<evidence type="ECO:0000256" key="1">
    <source>
        <dbReference type="SAM" id="MobiDB-lite"/>
    </source>
</evidence>
<reference evidence="3 4" key="1">
    <citation type="submission" date="2017-09" db="EMBL/GenBank/DDBJ databases">
        <authorList>
            <person name="Ehlers B."/>
            <person name="Leendertz F.H."/>
        </authorList>
    </citation>
    <scope>NUCLEOTIDE SEQUENCE [LARGE SCALE GENOMIC DNA]</scope>
    <source>
        <strain evidence="3 4">Nm42</strain>
    </source>
</reference>
<sequence>MIDRQYKTESIDQGAAFLDQKISSLINSDVTHVTDATLNNNAPSRGNATESTNVTNVTETKIPSKDKCPAFVCFDQWIEEGGTKLSSGVWHFEATKEGEIIKTKVCSPLYIEAVTYDRGENNYGRLLRFKTTKKTWRKWAMPMELLKGSGDELRGELLAMGVLIQPGAKTRNLLSMYFQSNPPKLHIQCALQVGWCGNSFVLPDKVYGQDADKIIFQSGERNHDEYTTAGTLKSWQVNIAAFAIDNPLLTLAISTAFTGALLQPCHAESGGIHFTGESSTGKSTCGIAASSVWGGENYKRSWRTTSNGLEGAAMLFNDGLLVLDEISECDPREVGAIVYSLGNGKGKQRANRSGNARGVNSWKCFVLSNGEKSIPTIMSEGGIRYNAGQSVRLLDLPVERQHGVFDSLHRFTTGAELSDWIKQQSIIHYGLAGRLFLEKLTKDKRDLNESLQKIKESELYQVSGAQGQHKRAAARFALIALAGELATEYGITGWSKGTALKAAAEGFRIWCSTRGQGNDEKRQILQQVLNFIERHGNSRFSSLNNTADITVRDRAGWWTHESGTRIYLFSAGGMNEALKGFDLKRSLDILVSVGALPEPKNSNGERSKQRKIDGKNTKVYEINAEKLTSVTSQF</sequence>
<evidence type="ECO:0000313" key="4">
    <source>
        <dbReference type="Proteomes" id="UP000219335"/>
    </source>
</evidence>
<protein>
    <submittedName>
        <fullName evidence="3">Uncharcterized protein, DUF927 family</fullName>
    </submittedName>
</protein>